<feature type="domain" description="C2H2-type" evidence="11">
    <location>
        <begin position="296"/>
        <end position="323"/>
    </location>
</feature>
<evidence type="ECO:0000256" key="4">
    <source>
        <dbReference type="ARBA" id="ARBA00022737"/>
    </source>
</evidence>
<evidence type="ECO:0000256" key="2">
    <source>
        <dbReference type="ARBA" id="ARBA00006991"/>
    </source>
</evidence>
<dbReference type="FunFam" id="3.30.160.60:FF:000557">
    <property type="entry name" value="zinc finger and SCAN domain-containing protein 29"/>
    <property type="match status" value="2"/>
</dbReference>
<dbReference type="SUPFAM" id="SSF57667">
    <property type="entry name" value="beta-beta-alpha zinc fingers"/>
    <property type="match status" value="6"/>
</dbReference>
<name>A0A8K0CXC5_IGNLU</name>
<feature type="domain" description="C2H2-type" evidence="11">
    <location>
        <begin position="535"/>
        <end position="562"/>
    </location>
</feature>
<feature type="binding site" evidence="10">
    <location>
        <position position="163"/>
    </location>
    <ligand>
        <name>Zn(2+)</name>
        <dbReference type="ChEBI" id="CHEBI:29105"/>
    </ligand>
</feature>
<evidence type="ECO:0000256" key="1">
    <source>
        <dbReference type="ARBA" id="ARBA00004123"/>
    </source>
</evidence>
<comment type="subcellular location">
    <subcellularLocation>
        <location evidence="1">Nucleus</location>
    </subcellularLocation>
</comment>
<comment type="caution">
    <text evidence="13">The sequence shown here is derived from an EMBL/GenBank/DDBJ whole genome shotgun (WGS) entry which is preliminary data.</text>
</comment>
<keyword evidence="7" id="KW-0238">DNA-binding</keyword>
<evidence type="ECO:0000256" key="3">
    <source>
        <dbReference type="ARBA" id="ARBA00022723"/>
    </source>
</evidence>
<dbReference type="OrthoDB" id="6077919at2759"/>
<keyword evidence="14" id="KW-1185">Reference proteome</keyword>
<dbReference type="PANTHER" id="PTHR24381:SF393">
    <property type="entry name" value="CHROMATIN-LINKED ADAPTOR FOR MSL PROTEINS, ISOFORM B"/>
    <property type="match status" value="1"/>
</dbReference>
<dbReference type="Gene3D" id="3.40.1800.20">
    <property type="match status" value="1"/>
</dbReference>
<feature type="domain" description="C2H2-type" evidence="11">
    <location>
        <begin position="462"/>
        <end position="489"/>
    </location>
</feature>
<evidence type="ECO:0000256" key="5">
    <source>
        <dbReference type="ARBA" id="ARBA00022771"/>
    </source>
</evidence>
<keyword evidence="8" id="KW-0539">Nucleus</keyword>
<dbReference type="SMART" id="SM00868">
    <property type="entry name" value="zf-AD"/>
    <property type="match status" value="1"/>
</dbReference>
<keyword evidence="6 10" id="KW-0862">Zinc</keyword>
<dbReference type="AlphaFoldDB" id="A0A8K0CXC5"/>
<dbReference type="Proteomes" id="UP000801492">
    <property type="component" value="Unassembled WGS sequence"/>
</dbReference>
<dbReference type="FunFam" id="3.30.160.60:FF:001498">
    <property type="entry name" value="Zinc finger protein 404"/>
    <property type="match status" value="1"/>
</dbReference>
<feature type="binding site" evidence="10">
    <location>
        <position position="122"/>
    </location>
    <ligand>
        <name>Zn(2+)</name>
        <dbReference type="ChEBI" id="CHEBI:29105"/>
    </ligand>
</feature>
<evidence type="ECO:0000256" key="7">
    <source>
        <dbReference type="ARBA" id="ARBA00023125"/>
    </source>
</evidence>
<feature type="binding site" evidence="10">
    <location>
        <position position="119"/>
    </location>
    <ligand>
        <name>Zn(2+)</name>
        <dbReference type="ChEBI" id="CHEBI:29105"/>
    </ligand>
</feature>
<feature type="domain" description="C2H2-type" evidence="11">
    <location>
        <begin position="378"/>
        <end position="405"/>
    </location>
</feature>
<evidence type="ECO:0000256" key="6">
    <source>
        <dbReference type="ARBA" id="ARBA00022833"/>
    </source>
</evidence>
<dbReference type="Pfam" id="PF00096">
    <property type="entry name" value="zf-C2H2"/>
    <property type="match status" value="7"/>
</dbReference>
<dbReference type="EMBL" id="VTPC01005895">
    <property type="protein sequence ID" value="KAF2895463.1"/>
    <property type="molecule type" value="Genomic_DNA"/>
</dbReference>
<dbReference type="GO" id="GO:0000977">
    <property type="term" value="F:RNA polymerase II transcription regulatory region sequence-specific DNA binding"/>
    <property type="evidence" value="ECO:0007669"/>
    <property type="project" value="TreeGrafter"/>
</dbReference>
<dbReference type="GO" id="GO:0000122">
    <property type="term" value="P:negative regulation of transcription by RNA polymerase II"/>
    <property type="evidence" value="ECO:0007669"/>
    <property type="project" value="UniProtKB-ARBA"/>
</dbReference>
<keyword evidence="3 10" id="KW-0479">Metal-binding</keyword>
<dbReference type="FunFam" id="3.30.160.60:FF:000072">
    <property type="entry name" value="zinc finger protein 143 isoform X1"/>
    <property type="match status" value="1"/>
</dbReference>
<dbReference type="InterPro" id="IPR013087">
    <property type="entry name" value="Znf_C2H2_type"/>
</dbReference>
<feature type="domain" description="C2H2-type" evidence="11">
    <location>
        <begin position="322"/>
        <end position="349"/>
    </location>
</feature>
<feature type="binding site" evidence="10">
    <location>
        <position position="166"/>
    </location>
    <ligand>
        <name>Zn(2+)</name>
        <dbReference type="ChEBI" id="CHEBI:29105"/>
    </ligand>
</feature>
<sequence length="739" mass="83913">MMAGFAAGKLLPPYVVYKSTHMWDGPKRTCYANTSSGWFESSAFCDWFKTILLPKFRKIEAVSERPLCSNELEVQLENYLDENILEDEICEAEEKNQFNEKLNTVLDIIAVITDVDKICRTCLTEKKEMELHCLFDNTLDNMLWKLVGLVKPVLGDGLPSHICDQCISQLNVAVAFKEQCRKSETKLKHLLLIAPPQKADITLKELLTTNLESISVLKPENESNRVEVAIQTDKSLFRKRKKRKEGQNWSSPYRSSDDELFIDAPDEEVELKRDNASRIFSKEEKLQEENGSGLKFKCKKCKKGFQSAAGLRVHMVKHGKKLKCEVCGKQFALVKHLNKHTKLHKDYKPYVCKVCKKAFAAAGNLSKHMRVHGGEKKHLCITCGRRFFEPGHLAIHMRTHTGEKPIVCNVCGKRFADPHGLVAHNKIHTGERNYECKICSKRFAHSFVLTAHMRIHTGEKPYKCSICGASYATSSYLTIHKRTHTQEKPFSCESCPKAFVSRCALVAHNMTHTGEKRFQCNICAHKRTHLGIKNHICPICDKAFGDARTLKGHMRIHTGEKPYVCQICGNRYSQSGQLAAHRKTHLNQSEQSKVNKQTSKIQIHSNCKIQTLTPLHHEQQLSNHDIQGDQQNILTPVRQLIQIFSPNSQTEQLVIEEKKTNDHIEASVLSTGQIVPVLKIDSNHIQSTSFYSELSPLVPQFKLEMEQAKSNIQPQLSQLATLSSQHNQDETISLCIESP</sequence>
<feature type="domain" description="C2H2-type" evidence="11">
    <location>
        <begin position="490"/>
        <end position="517"/>
    </location>
</feature>
<evidence type="ECO:0000313" key="14">
    <source>
        <dbReference type="Proteomes" id="UP000801492"/>
    </source>
</evidence>
<keyword evidence="5 9" id="KW-0863">Zinc-finger</keyword>
<feature type="domain" description="C2H2-type" evidence="11">
    <location>
        <begin position="406"/>
        <end position="433"/>
    </location>
</feature>
<dbReference type="GO" id="GO:0000981">
    <property type="term" value="F:DNA-binding transcription factor activity, RNA polymerase II-specific"/>
    <property type="evidence" value="ECO:0007669"/>
    <property type="project" value="TreeGrafter"/>
</dbReference>
<evidence type="ECO:0000259" key="11">
    <source>
        <dbReference type="PROSITE" id="PS50157"/>
    </source>
</evidence>
<comment type="similarity">
    <text evidence="2">Belongs to the krueppel C2H2-type zinc-finger protein family.</text>
</comment>
<dbReference type="FunFam" id="3.30.160.60:FF:000100">
    <property type="entry name" value="Zinc finger 45-like"/>
    <property type="match status" value="1"/>
</dbReference>
<dbReference type="SUPFAM" id="SSF57716">
    <property type="entry name" value="Glucocorticoid receptor-like (DNA-binding domain)"/>
    <property type="match status" value="1"/>
</dbReference>
<protein>
    <submittedName>
        <fullName evidence="13">Uncharacterized protein</fullName>
    </submittedName>
</protein>
<dbReference type="PROSITE" id="PS51915">
    <property type="entry name" value="ZAD"/>
    <property type="match status" value="1"/>
</dbReference>
<dbReference type="Pfam" id="PF07776">
    <property type="entry name" value="zf-AD"/>
    <property type="match status" value="1"/>
</dbReference>
<dbReference type="PANTHER" id="PTHR24381">
    <property type="entry name" value="ZINC FINGER PROTEIN"/>
    <property type="match status" value="1"/>
</dbReference>
<reference evidence="13" key="1">
    <citation type="submission" date="2019-08" db="EMBL/GenBank/DDBJ databases">
        <title>The genome of the North American firefly Photinus pyralis.</title>
        <authorList>
            <consortium name="Photinus pyralis genome working group"/>
            <person name="Fallon T.R."/>
            <person name="Sander Lower S.E."/>
            <person name="Weng J.-K."/>
        </authorList>
    </citation>
    <scope>NUCLEOTIDE SEQUENCE</scope>
    <source>
        <strain evidence="13">TRF0915ILg1</strain>
        <tissue evidence="13">Whole body</tissue>
    </source>
</reference>
<dbReference type="InterPro" id="IPR036236">
    <property type="entry name" value="Znf_C2H2_sf"/>
</dbReference>
<organism evidence="13 14">
    <name type="scientific">Ignelater luminosus</name>
    <name type="common">Cucubano</name>
    <name type="synonym">Pyrophorus luminosus</name>
    <dbReference type="NCBI Taxonomy" id="2038154"/>
    <lineage>
        <taxon>Eukaryota</taxon>
        <taxon>Metazoa</taxon>
        <taxon>Ecdysozoa</taxon>
        <taxon>Arthropoda</taxon>
        <taxon>Hexapoda</taxon>
        <taxon>Insecta</taxon>
        <taxon>Pterygota</taxon>
        <taxon>Neoptera</taxon>
        <taxon>Endopterygota</taxon>
        <taxon>Coleoptera</taxon>
        <taxon>Polyphaga</taxon>
        <taxon>Elateriformia</taxon>
        <taxon>Elateroidea</taxon>
        <taxon>Elateridae</taxon>
        <taxon>Agrypninae</taxon>
        <taxon>Pyrophorini</taxon>
        <taxon>Ignelater</taxon>
    </lineage>
</organism>
<dbReference type="SMART" id="SM00355">
    <property type="entry name" value="ZnF_C2H2"/>
    <property type="match status" value="10"/>
</dbReference>
<gene>
    <name evidence="13" type="ORF">ILUMI_10713</name>
</gene>
<proteinExistence type="inferred from homology"/>
<evidence type="ECO:0000256" key="8">
    <source>
        <dbReference type="ARBA" id="ARBA00023242"/>
    </source>
</evidence>
<evidence type="ECO:0000256" key="10">
    <source>
        <dbReference type="PROSITE-ProRule" id="PRU01263"/>
    </source>
</evidence>
<feature type="domain" description="C2H2-type" evidence="11">
    <location>
        <begin position="434"/>
        <end position="461"/>
    </location>
</feature>
<dbReference type="FunFam" id="3.30.160.60:FF:001465">
    <property type="entry name" value="Zinc finger protein 560"/>
    <property type="match status" value="1"/>
</dbReference>
<feature type="domain" description="C2H2-type" evidence="11">
    <location>
        <begin position="350"/>
        <end position="377"/>
    </location>
</feature>
<dbReference type="Gene3D" id="3.30.160.60">
    <property type="entry name" value="Classic Zinc Finger"/>
    <property type="match status" value="9"/>
</dbReference>
<dbReference type="FunFam" id="3.30.160.60:FF:002343">
    <property type="entry name" value="Zinc finger protein 33A"/>
    <property type="match status" value="1"/>
</dbReference>
<accession>A0A8K0CXC5</accession>
<evidence type="ECO:0000256" key="9">
    <source>
        <dbReference type="PROSITE-ProRule" id="PRU00042"/>
    </source>
</evidence>
<dbReference type="PROSITE" id="PS00028">
    <property type="entry name" value="ZINC_FINGER_C2H2_1"/>
    <property type="match status" value="9"/>
</dbReference>
<feature type="domain" description="ZAD" evidence="12">
    <location>
        <begin position="117"/>
        <end position="190"/>
    </location>
</feature>
<dbReference type="FunFam" id="3.30.160.60:FF:000478">
    <property type="entry name" value="Zinc finger protein 133"/>
    <property type="match status" value="1"/>
</dbReference>
<evidence type="ECO:0000259" key="12">
    <source>
        <dbReference type="PROSITE" id="PS51915"/>
    </source>
</evidence>
<dbReference type="GO" id="GO:0005634">
    <property type="term" value="C:nucleus"/>
    <property type="evidence" value="ECO:0007669"/>
    <property type="project" value="UniProtKB-SubCell"/>
</dbReference>
<dbReference type="PROSITE" id="PS50157">
    <property type="entry name" value="ZINC_FINGER_C2H2_2"/>
    <property type="match status" value="10"/>
</dbReference>
<dbReference type="GO" id="GO:0008270">
    <property type="term" value="F:zinc ion binding"/>
    <property type="evidence" value="ECO:0007669"/>
    <property type="project" value="UniProtKB-UniRule"/>
</dbReference>
<evidence type="ECO:0000313" key="13">
    <source>
        <dbReference type="EMBL" id="KAF2895463.1"/>
    </source>
</evidence>
<feature type="domain" description="C2H2-type" evidence="11">
    <location>
        <begin position="563"/>
        <end position="590"/>
    </location>
</feature>
<keyword evidence="4" id="KW-0677">Repeat</keyword>
<dbReference type="InterPro" id="IPR012934">
    <property type="entry name" value="Znf_AD"/>
</dbReference>